<feature type="region of interest" description="Disordered" evidence="1">
    <location>
        <begin position="2387"/>
        <end position="2474"/>
    </location>
</feature>
<feature type="region of interest" description="Disordered" evidence="1">
    <location>
        <begin position="1793"/>
        <end position="1816"/>
    </location>
</feature>
<dbReference type="PROSITE" id="PS00028">
    <property type="entry name" value="ZINC_FINGER_C2H2_1"/>
    <property type="match status" value="1"/>
</dbReference>
<feature type="region of interest" description="Disordered" evidence="1">
    <location>
        <begin position="831"/>
        <end position="918"/>
    </location>
</feature>
<feature type="compositionally biased region" description="Basic and acidic residues" evidence="1">
    <location>
        <begin position="946"/>
        <end position="963"/>
    </location>
</feature>
<feature type="region of interest" description="Disordered" evidence="1">
    <location>
        <begin position="1000"/>
        <end position="1021"/>
    </location>
</feature>
<feature type="compositionally biased region" description="Basic and acidic residues" evidence="1">
    <location>
        <begin position="1217"/>
        <end position="1229"/>
    </location>
</feature>
<feature type="region of interest" description="Disordered" evidence="1">
    <location>
        <begin position="2904"/>
        <end position="2964"/>
    </location>
</feature>
<feature type="region of interest" description="Disordered" evidence="1">
    <location>
        <begin position="1267"/>
        <end position="1323"/>
    </location>
</feature>
<feature type="compositionally biased region" description="Basic and acidic residues" evidence="1">
    <location>
        <begin position="1512"/>
        <end position="1527"/>
    </location>
</feature>
<feature type="compositionally biased region" description="Basic and acidic residues" evidence="1">
    <location>
        <begin position="2953"/>
        <end position="2964"/>
    </location>
</feature>
<feature type="region of interest" description="Disordered" evidence="1">
    <location>
        <begin position="2193"/>
        <end position="2224"/>
    </location>
</feature>
<organism evidence="3 4">
    <name type="scientific">Cyphomyrmex costatus</name>
    <dbReference type="NCBI Taxonomy" id="456900"/>
    <lineage>
        <taxon>Eukaryota</taxon>
        <taxon>Metazoa</taxon>
        <taxon>Ecdysozoa</taxon>
        <taxon>Arthropoda</taxon>
        <taxon>Hexapoda</taxon>
        <taxon>Insecta</taxon>
        <taxon>Pterygota</taxon>
        <taxon>Neoptera</taxon>
        <taxon>Endopterygota</taxon>
        <taxon>Hymenoptera</taxon>
        <taxon>Apocrita</taxon>
        <taxon>Aculeata</taxon>
        <taxon>Formicoidea</taxon>
        <taxon>Formicidae</taxon>
        <taxon>Myrmicinae</taxon>
        <taxon>Cyphomyrmex</taxon>
    </lineage>
</organism>
<feature type="compositionally biased region" description="Basic and acidic residues" evidence="1">
    <location>
        <begin position="2401"/>
        <end position="2424"/>
    </location>
</feature>
<feature type="compositionally biased region" description="Polar residues" evidence="1">
    <location>
        <begin position="3033"/>
        <end position="3043"/>
    </location>
</feature>
<feature type="domain" description="C2H2-type" evidence="2">
    <location>
        <begin position="3142"/>
        <end position="3164"/>
    </location>
</feature>
<evidence type="ECO:0000313" key="3">
    <source>
        <dbReference type="EMBL" id="KYN03911.1"/>
    </source>
</evidence>
<name>A0A151IJT5_9HYME</name>
<feature type="compositionally biased region" description="Basic residues" evidence="1">
    <location>
        <begin position="2937"/>
        <end position="2952"/>
    </location>
</feature>
<feature type="region of interest" description="Disordered" evidence="1">
    <location>
        <begin position="2616"/>
        <end position="2697"/>
    </location>
</feature>
<accession>A0A151IJT5</accession>
<feature type="compositionally biased region" description="Polar residues" evidence="1">
    <location>
        <begin position="1107"/>
        <end position="1123"/>
    </location>
</feature>
<protein>
    <recommendedName>
        <fullName evidence="2">C2H2-type domain-containing protein</fullName>
    </recommendedName>
</protein>
<feature type="compositionally biased region" description="Polar residues" evidence="1">
    <location>
        <begin position="893"/>
        <end position="907"/>
    </location>
</feature>
<dbReference type="STRING" id="456900.A0A151IJT5"/>
<feature type="region of interest" description="Disordered" evidence="1">
    <location>
        <begin position="2719"/>
        <end position="2738"/>
    </location>
</feature>
<feature type="compositionally biased region" description="Low complexity" evidence="1">
    <location>
        <begin position="2462"/>
        <end position="2474"/>
    </location>
</feature>
<dbReference type="EMBL" id="KQ977294">
    <property type="protein sequence ID" value="KYN03911.1"/>
    <property type="molecule type" value="Genomic_DNA"/>
</dbReference>
<feature type="region of interest" description="Disordered" evidence="1">
    <location>
        <begin position="1507"/>
        <end position="1527"/>
    </location>
</feature>
<feature type="compositionally biased region" description="Basic and acidic residues" evidence="1">
    <location>
        <begin position="1802"/>
        <end position="1816"/>
    </location>
</feature>
<dbReference type="InterPro" id="IPR013087">
    <property type="entry name" value="Znf_C2H2_type"/>
</dbReference>
<feature type="region of interest" description="Disordered" evidence="1">
    <location>
        <begin position="3004"/>
        <end position="3050"/>
    </location>
</feature>
<feature type="region of interest" description="Disordered" evidence="1">
    <location>
        <begin position="1070"/>
        <end position="1091"/>
    </location>
</feature>
<gene>
    <name evidence="3" type="ORF">ALC62_05212</name>
</gene>
<feature type="region of interest" description="Disordered" evidence="1">
    <location>
        <begin position="511"/>
        <end position="540"/>
    </location>
</feature>
<sequence>MNYSGNMPDWHQYNPPQSGINDITSTAQNVNSGHLSFISSISPTCPTQLNGLNLSSEGLEKHQNDSNFNPRHFQPHLSSNISHGHNATDNNPLASMVQMQNCIGHYGPSNTRNPMVDNLNGPMDPRNAAIGGINEELGYRNNQVPLNGPISHLNGPNVMNMNAPHASMGSRNTNVNSHAASRTGPPPSFVPCKGLCCNPDPNISYQQYCSYPNNASYRENIRTSTGYQTDARRFGNDYNFRKDNFDGKEILSPMVPPPNGPNADHRRNFSDFKYRKDRLISRNYPSSSSMMPNYPMQNYNYTGEYQKYPYNVKEYSKMSGMNVPNQGMVKHSEQGFMMSQQKYNNKQVPYQTGAAMISTNVPSTSVPNLSMMPPAQNTYFNSQYPRNLSTDASHDCQQTADNASMVNRMQPSTTMHTPSHPRYQMYQQKIAMQTFSMANHLKEMEKIPGYQSHPKYKECHLRYREILKLQQPTYQGQVQQTTSAIPPINLQFDQNGVLINSNMPEAFPRVQQAVTSQAPVDNPVDKQGKQDGNGVPEMSNRNVQKPEQLVSQQHDGRATALCAESLQKQDRYSAQKSLEQNQFEIQKTGSENFDNLTGNANEAVIQQKMSKEFADKPELDVRQFLANWDESEDEDGASTNLPSAILSGSTPVVVVGYENVNLSAKTLEGLEASKPEQITSNVITFENQEKSDISVVPAQDCLTISYSSAENVEITKDPTCKDITKEAIVRSGSHIIQCISNGPDEVPTIHIVDNLEIGSILQVTNGQVSETLERQDAVSFFQEGTEVATAAITLKADDKFKKTDGNATESATTEYNADLGNLNKEQYVIKDPSPSKAVESTSQTSRVSDQAITVLPTPAKDSARDANLKKQNSFASEESHNPDDISLPDLPTSECTPISTTLNTPIHSDNEESSERVEDLTISTNPIEIIQNSPMISFTQSPTKGEPYDHLSSEETIKNKPADSLEGEYQTENRFKNNDGDNNMLGHDAILDTFQFSTNTDKNESMSSAKNGKENLNGTSASVNSSKKIFALDNETETVEATSMRMTLTSGEYELKIVSTGAQNKSMQAYKNLSERRANESQATSPDAHKKSLIETNAKVALRYSDSTNGNITSQNVTNNTDSVALDDGQDNYSGKRRASTEMTRQTATRRVSSLSTNDIAPKSSRAKDMQIVKNNSPTSHGAKQQLALDSDKSRKLEPSFANEDSSTEKSANNKSAKTDATDLKNSRHAKLTDCKNITNSGERMRLLKEYRRIKYKSHSINKIYDKGKDTQEASAVSKTCHRSSNPDERSVSQCDTQLGQKDVARSKSTEEQEGKHANISKTFVTKNKNPDFAIQVTNVNLKLKDDDHQKGSQHLREEAKSSGSLDGIKIEINVSCTERNTTEKLLHENIKNAVAETIGHLTNTISNSTNITEIHCDKKMLCDKADRQDYEKRNQSPSAVTEAFTYNEAHEDHNNAFESVIACKENTNSEALVSQKRRNSLLEQELINDVYEDSGPVNTESELASNALETSRSEHTTVRRRSVHQDAERKVATTNFCSEELKVSSDNSPYLGLKTINVQKKEHQQTAVASPCRSIRNFQDDAAWKLSAVPSTSSSTVEPSMEDASYNNPVHFDYNHFDVAPNENTDVDDRRTDRWKRPKKDDGRFDNFDLYETASGYVNPTFSNADEFKLENLNVVPVYTTKDGKITYSPNPRFTYRELLMEEARTKDGNSRESYFARSPSYDYYNCSKLRKVFKRNRDVTTISKKKEIDSVDAKSAIHVDYSNKNAVHKNANCAKTREKDQCSMSYEKNKEASTEQTVENDSHLHCDRSVSPKEDALNAEVTNMKEISDEDFAKVASPSKLNIESKDSLDEPKNIEIVKESTLALNERDAEINDSVKNDSDSAVNQETECQPVLSVSIDHKDKEETAPAESNVVTEINFDQADKQDTCNRGDITISKEDEQSALQNSSNVAFVEQTLDEEDNEHHAKIPEIDEQKAEVSLKDQENNEVDTCSTIFTSATALNLRTEENVCDLFACERREQNISEFTVIKNIIKGDKKQCQEPETNETPQHYDSIIDSKLLCMDSSDCGIYAEDRCTLQMPEHDFTEEDSMVPMVWETSQIQEDAVNRLCNINESIDFTGAVNSLQDNSLLDHLSLSRMSAIKESQNAEVTTEIESKAIDESIQSTVEESKAAIEEPKAAIKESKVAIEESKTAIEESKTAIEESKTTSSNDEDKEQNQISSGSYEKMAYLRATDCNANTKMIPKLVIKKSETNSKFVTKVGSSSVTQDSTSNKSVCQPKIPKMIIRNARSRPGTPSIEAVHEEIPASILNRTSLTIDDMCTCSSESSLHELNSYRNKIPKMKIKLDEKYSNKIMRADDDEEVCVKRKNVKKTIPKVKIKNSSRSDLADNLDCNSMTSQESKDAGRYEEKIPILKLKKQERNRSSSPEVTRKRQSSSHYSEVPLKKCRRSERDETEHSTRRSNSSESTRTNASECETKKNSLVCISEKIPKVIIKRTSASAEFKCELSKGYKNVIAKSAKWQPEVKLERYRILDSMVKDLKLTLSPITLRAIEKMSVNHKADYRQEMQGDYKLSRSNSTSDLLPVKCKQRRMSDYDCRKINDVSRIDVNFASETNSTNTKTCTTPKKNSSSRGHKSSDEYQKDNKRRSRSRDNNPRSEVATVSSDKETNQSSEKTNSQKATSQYDEHKTDNGMDLLNDSVSISDNFEVNNSTVIKVESSDESQSTIEILPASPDDNHSELEKNMIEDGDNDQLYSEDAIPTQFELELEITDNSNTDLLDVSMPKLDPITCYNSRPVNYTYEESSDQTVKLGRYDKSKASSHGKNSLEKDKSAVEIENFCCNDSLIKEVLAAKETLKKCLSKSIYDVQGSAIGNTRPKTAAEKKQGSSFDVNLISEAPLSDALQSHRSDVASQKGSIPVASKCNKTENISNTEKSDKKHSKLSKSSFMKKKPRSFEKNEADSKNTIKDSSECNIISLKISKQVEQAVSNENLTRTVHLNEKRKNLTDQCDDVPHSQERKEKNRLSSYKIPKISRSTDQENNTSKAKEIKSKEDNMPILEPVNVNCDTNLDRESSRSPPVITIQESEDLGIAELKLMDDKVIKSSIKIESNTKDIKKSEMSIVDLITQLAYHEEATIKHKRYCNLCERWFPTTSRHRRHLTGYQHRHIELTQRRSIHALFTLFTGKPCPKLVPANVVRSDCSIGELTPLQIAVQDVTKCFDCTQQSPRKENDVDK</sequence>
<proteinExistence type="predicted"/>
<feature type="region of interest" description="Disordered" evidence="1">
    <location>
        <begin position="937"/>
        <end position="965"/>
    </location>
</feature>
<feature type="compositionally biased region" description="Polar residues" evidence="1">
    <location>
        <begin position="838"/>
        <end position="851"/>
    </location>
</feature>
<evidence type="ECO:0000313" key="4">
    <source>
        <dbReference type="Proteomes" id="UP000078542"/>
    </source>
</evidence>
<evidence type="ECO:0000256" key="1">
    <source>
        <dbReference type="SAM" id="MobiDB-lite"/>
    </source>
</evidence>
<feature type="compositionally biased region" description="Basic and acidic residues" evidence="1">
    <location>
        <begin position="908"/>
        <end position="918"/>
    </location>
</feature>
<feature type="compositionally biased region" description="Polar residues" evidence="1">
    <location>
        <begin position="1203"/>
        <end position="1216"/>
    </location>
</feature>
<feature type="compositionally biased region" description="Basic and acidic residues" evidence="1">
    <location>
        <begin position="2193"/>
        <end position="2207"/>
    </location>
</feature>
<feature type="compositionally biased region" description="Basic and acidic residues" evidence="1">
    <location>
        <begin position="1303"/>
        <end position="1317"/>
    </location>
</feature>
<feature type="compositionally biased region" description="Basic and acidic residues" evidence="1">
    <location>
        <begin position="3004"/>
        <end position="3023"/>
    </location>
</feature>
<evidence type="ECO:0000259" key="2">
    <source>
        <dbReference type="PROSITE" id="PS00028"/>
    </source>
</evidence>
<feature type="region of interest" description="Disordered" evidence="1">
    <location>
        <begin position="1107"/>
        <end position="1229"/>
    </location>
</feature>
<feature type="compositionally biased region" description="Basic and acidic residues" evidence="1">
    <location>
        <begin position="2451"/>
        <end position="2460"/>
    </location>
</feature>
<feature type="compositionally biased region" description="Polar residues" evidence="1">
    <location>
        <begin position="1173"/>
        <end position="1183"/>
    </location>
</feature>
<reference evidence="3 4" key="1">
    <citation type="submission" date="2016-03" db="EMBL/GenBank/DDBJ databases">
        <title>Cyphomyrmex costatus WGS genome.</title>
        <authorList>
            <person name="Nygaard S."/>
            <person name="Hu H."/>
            <person name="Boomsma J."/>
            <person name="Zhang G."/>
        </authorList>
    </citation>
    <scope>NUCLEOTIDE SEQUENCE [LARGE SCALE GENOMIC DNA]</scope>
    <source>
        <strain evidence="3">MS0001</strain>
        <tissue evidence="3">Whole body</tissue>
    </source>
</reference>
<keyword evidence="4" id="KW-1185">Reference proteome</keyword>
<feature type="compositionally biased region" description="Polar residues" evidence="1">
    <location>
        <begin position="1141"/>
        <end position="1159"/>
    </location>
</feature>
<feature type="compositionally biased region" description="Low complexity" evidence="1">
    <location>
        <begin position="2616"/>
        <end position="2632"/>
    </location>
</feature>
<feature type="compositionally biased region" description="Polar residues" evidence="1">
    <location>
        <begin position="2670"/>
        <end position="2684"/>
    </location>
</feature>
<dbReference type="Proteomes" id="UP000078542">
    <property type="component" value="Unassembled WGS sequence"/>
</dbReference>